<dbReference type="AlphaFoldDB" id="A0AAW2L191"/>
<dbReference type="GO" id="GO:0005634">
    <property type="term" value="C:nucleus"/>
    <property type="evidence" value="ECO:0007669"/>
    <property type="project" value="TreeGrafter"/>
</dbReference>
<keyword evidence="1" id="KW-0862">Zinc</keyword>
<dbReference type="PROSITE" id="PS50089">
    <property type="entry name" value="ZF_RING_2"/>
    <property type="match status" value="1"/>
</dbReference>
<keyword evidence="1" id="KW-0863">Zinc-finger</keyword>
<organism evidence="5">
    <name type="scientific">Sesamum radiatum</name>
    <name type="common">Black benniseed</name>
    <dbReference type="NCBI Taxonomy" id="300843"/>
    <lineage>
        <taxon>Eukaryota</taxon>
        <taxon>Viridiplantae</taxon>
        <taxon>Streptophyta</taxon>
        <taxon>Embryophyta</taxon>
        <taxon>Tracheophyta</taxon>
        <taxon>Spermatophyta</taxon>
        <taxon>Magnoliopsida</taxon>
        <taxon>eudicotyledons</taxon>
        <taxon>Gunneridae</taxon>
        <taxon>Pentapetalae</taxon>
        <taxon>asterids</taxon>
        <taxon>lamiids</taxon>
        <taxon>Lamiales</taxon>
        <taxon>Pedaliaceae</taxon>
        <taxon>Sesamum</taxon>
    </lineage>
</organism>
<dbReference type="GO" id="GO:0061630">
    <property type="term" value="F:ubiquitin protein ligase activity"/>
    <property type="evidence" value="ECO:0007669"/>
    <property type="project" value="TreeGrafter"/>
</dbReference>
<evidence type="ECO:0000259" key="4">
    <source>
        <dbReference type="PROSITE" id="PS51270"/>
    </source>
</evidence>
<gene>
    <name evidence="5" type="ORF">Sradi_5601400</name>
</gene>
<reference evidence="5" key="1">
    <citation type="submission" date="2020-06" db="EMBL/GenBank/DDBJ databases">
        <authorList>
            <person name="Li T."/>
            <person name="Hu X."/>
            <person name="Zhang T."/>
            <person name="Song X."/>
            <person name="Zhang H."/>
            <person name="Dai N."/>
            <person name="Sheng W."/>
            <person name="Hou X."/>
            <person name="Wei L."/>
        </authorList>
    </citation>
    <scope>NUCLEOTIDE SEQUENCE</scope>
    <source>
        <strain evidence="5">G02</strain>
        <tissue evidence="5">Leaf</tissue>
    </source>
</reference>
<dbReference type="GO" id="GO:0008270">
    <property type="term" value="F:zinc ion binding"/>
    <property type="evidence" value="ECO:0007669"/>
    <property type="project" value="UniProtKB-KW"/>
</dbReference>
<reference evidence="5" key="2">
    <citation type="journal article" date="2024" name="Plant">
        <title>Genomic evolution and insights into agronomic trait innovations of Sesamum species.</title>
        <authorList>
            <person name="Miao H."/>
            <person name="Wang L."/>
            <person name="Qu L."/>
            <person name="Liu H."/>
            <person name="Sun Y."/>
            <person name="Le M."/>
            <person name="Wang Q."/>
            <person name="Wei S."/>
            <person name="Zheng Y."/>
            <person name="Lin W."/>
            <person name="Duan Y."/>
            <person name="Cao H."/>
            <person name="Xiong S."/>
            <person name="Wang X."/>
            <person name="Wei L."/>
            <person name="Li C."/>
            <person name="Ma Q."/>
            <person name="Ju M."/>
            <person name="Zhao R."/>
            <person name="Li G."/>
            <person name="Mu C."/>
            <person name="Tian Q."/>
            <person name="Mei H."/>
            <person name="Zhang T."/>
            <person name="Gao T."/>
            <person name="Zhang H."/>
        </authorList>
    </citation>
    <scope>NUCLEOTIDE SEQUENCE</scope>
    <source>
        <strain evidence="5">G02</strain>
    </source>
</reference>
<feature type="compositionally biased region" description="Polar residues" evidence="2">
    <location>
        <begin position="493"/>
        <end position="512"/>
    </location>
</feature>
<feature type="region of interest" description="Disordered" evidence="2">
    <location>
        <begin position="493"/>
        <end position="544"/>
    </location>
</feature>
<evidence type="ECO:0000256" key="2">
    <source>
        <dbReference type="SAM" id="MobiDB-lite"/>
    </source>
</evidence>
<dbReference type="GO" id="GO:0006511">
    <property type="term" value="P:ubiquitin-dependent protein catabolic process"/>
    <property type="evidence" value="ECO:0007669"/>
    <property type="project" value="TreeGrafter"/>
</dbReference>
<dbReference type="InterPro" id="IPR037275">
    <property type="entry name" value="Znf_CTCHY_sf"/>
</dbReference>
<feature type="region of interest" description="Disordered" evidence="2">
    <location>
        <begin position="341"/>
        <end position="361"/>
    </location>
</feature>
<evidence type="ECO:0000313" key="5">
    <source>
        <dbReference type="EMBL" id="KAL0312021.1"/>
    </source>
</evidence>
<dbReference type="SUPFAM" id="SSF57850">
    <property type="entry name" value="RING/U-box"/>
    <property type="match status" value="1"/>
</dbReference>
<keyword evidence="1" id="KW-0479">Metal-binding</keyword>
<feature type="domain" description="RING-type" evidence="3">
    <location>
        <begin position="44"/>
        <end position="87"/>
    </location>
</feature>
<evidence type="ECO:0000259" key="3">
    <source>
        <dbReference type="PROSITE" id="PS50089"/>
    </source>
</evidence>
<dbReference type="PROSITE" id="PS51270">
    <property type="entry name" value="ZF_CTCHY"/>
    <property type="match status" value="1"/>
</dbReference>
<dbReference type="Pfam" id="PF13639">
    <property type="entry name" value="zf-RING_2"/>
    <property type="match status" value="1"/>
</dbReference>
<dbReference type="InterPro" id="IPR013083">
    <property type="entry name" value="Znf_RING/FYVE/PHD"/>
</dbReference>
<comment type="caution">
    <text evidence="5">The sequence shown here is derived from an EMBL/GenBank/DDBJ whole genome shotgun (WGS) entry which is preliminary data.</text>
</comment>
<dbReference type="InterPro" id="IPR001841">
    <property type="entry name" value="Znf_RING"/>
</dbReference>
<name>A0AAW2L191_SESRA</name>
<proteinExistence type="predicted"/>
<dbReference type="SMART" id="SM00184">
    <property type="entry name" value="RING"/>
    <property type="match status" value="1"/>
</dbReference>
<dbReference type="SUPFAM" id="SSF161245">
    <property type="entry name" value="Zinc hairpin stack"/>
    <property type="match status" value="1"/>
</dbReference>
<sequence length="569" mass="61779">MFLRCCCRIGGSKNFFHCDKCGCCYSVLLKSSHPCVERAMHQDCPVCFEYLFDSRNDVIAMPCGHTIHKTCLVEMQEHYKYACPICSKSVCDMSKVWEKFDLEIAATPMPTYYENKMGLLTTNNGFFSKLAYEVSSERPLENGRMPKYKPRKVSAVRDFPPGCGSIAVPMILEPEENGGSGAGMVDAIGVGSSGVKSSNIEVESQSHEAMNGIVDVDMTESLDTLVKQVTANATSVEKLRMEVGSVGTQLPDDCHTQGAVDSPIEVDSTESLDALVGKVTTTMMDDSSNDVEELITETNLMAVYTLRSDFSNEHTEAAWPETSIRPKDKYRRRRVSAVRDFPPHCGSNVPLPTEEGKQMVASGSDFPSRIEKVEVEPEANVSSNGLEGGANICVKTGTETSNDGGRGLLEELKEATTEVVDSSIGDNGRSVGKEIVAYSPNGNDTVRPPYGGNELHREVVHALMAEPYCPWRKAKVALNNSDGRTSGVIMRQQNLSRSQKSKTAALNSNVMEDSSGGPSAKKIASLDSKDADGSPGSLTCMDEEDRGAYNECPLEITPISMARPVLGKC</sequence>
<dbReference type="PANTHER" id="PTHR21319">
    <property type="entry name" value="RING FINGER AND CHY ZINC FINGER DOMAIN-CONTAINING PROTEIN 1"/>
    <property type="match status" value="1"/>
</dbReference>
<accession>A0AAW2L191</accession>
<dbReference type="GO" id="GO:0016567">
    <property type="term" value="P:protein ubiquitination"/>
    <property type="evidence" value="ECO:0007669"/>
    <property type="project" value="TreeGrafter"/>
</dbReference>
<dbReference type="CDD" id="cd16464">
    <property type="entry name" value="RING-H2_Pirh2-like"/>
    <property type="match status" value="1"/>
</dbReference>
<dbReference type="Gene3D" id="3.30.40.10">
    <property type="entry name" value="Zinc/RING finger domain, C3HC4 (zinc finger)"/>
    <property type="match status" value="1"/>
</dbReference>
<dbReference type="EMBL" id="JACGWJ010000026">
    <property type="protein sequence ID" value="KAL0312021.1"/>
    <property type="molecule type" value="Genomic_DNA"/>
</dbReference>
<protein>
    <submittedName>
        <fullName evidence="5">E3 ubiquitin-protein ligase RZFP34</fullName>
    </submittedName>
</protein>
<evidence type="ECO:0000256" key="1">
    <source>
        <dbReference type="PROSITE-ProRule" id="PRU00175"/>
    </source>
</evidence>
<dbReference type="PANTHER" id="PTHR21319:SF53">
    <property type="entry name" value="RING FINGER AND CHY ZINC FINGER DOMAIN-CONTAINING PROTEIN 1"/>
    <property type="match status" value="1"/>
</dbReference>
<dbReference type="InterPro" id="IPR017921">
    <property type="entry name" value="Znf_CTCHY"/>
</dbReference>
<feature type="domain" description="CTCHY-type" evidence="4">
    <location>
        <begin position="1"/>
        <end position="43"/>
    </location>
</feature>